<accession>A0A174NTX0</accession>
<protein>
    <submittedName>
        <fullName evidence="1">Uncharacterized protein</fullName>
    </submittedName>
</protein>
<evidence type="ECO:0000313" key="2">
    <source>
        <dbReference type="Proteomes" id="UP000095746"/>
    </source>
</evidence>
<proteinExistence type="predicted"/>
<dbReference type="AlphaFoldDB" id="A0A174NTX0"/>
<evidence type="ECO:0000313" key="1">
    <source>
        <dbReference type="EMBL" id="CUP51026.1"/>
    </source>
</evidence>
<organism evidence="1 2">
    <name type="scientific">Flavonifractor plautii</name>
    <name type="common">Fusobacterium plautii</name>
    <dbReference type="NCBI Taxonomy" id="292800"/>
    <lineage>
        <taxon>Bacteria</taxon>
        <taxon>Bacillati</taxon>
        <taxon>Bacillota</taxon>
        <taxon>Clostridia</taxon>
        <taxon>Eubacteriales</taxon>
        <taxon>Oscillospiraceae</taxon>
        <taxon>Flavonifractor</taxon>
    </lineage>
</organism>
<dbReference type="Proteomes" id="UP000095746">
    <property type="component" value="Unassembled WGS sequence"/>
</dbReference>
<gene>
    <name evidence="1" type="ORF">ERS852411_03229</name>
</gene>
<name>A0A174NTX0_FLAPL</name>
<dbReference type="EMBL" id="CYZT01000382">
    <property type="protein sequence ID" value="CUP51026.1"/>
    <property type="molecule type" value="Genomic_DNA"/>
</dbReference>
<reference evidence="1 2" key="1">
    <citation type="submission" date="2015-09" db="EMBL/GenBank/DDBJ databases">
        <authorList>
            <consortium name="Pathogen Informatics"/>
        </authorList>
    </citation>
    <scope>NUCLEOTIDE SEQUENCE [LARGE SCALE GENOMIC DNA]</scope>
    <source>
        <strain evidence="1 2">2789STDY5608854</strain>
    </source>
</reference>
<sequence length="40" mass="4559">MPAWRQDPYDNQCGELMVGGRGLDAPERAWGHELLDFTLL</sequence>